<dbReference type="EMBL" id="CAJNJA010017142">
    <property type="protein sequence ID" value="CAE7395202.1"/>
    <property type="molecule type" value="Genomic_DNA"/>
</dbReference>
<dbReference type="GO" id="GO:0045182">
    <property type="term" value="F:translation regulator activity"/>
    <property type="evidence" value="ECO:0007669"/>
    <property type="project" value="TreeGrafter"/>
</dbReference>
<dbReference type="GO" id="GO:0043488">
    <property type="term" value="P:regulation of mRNA stability"/>
    <property type="evidence" value="ECO:0007669"/>
    <property type="project" value="TreeGrafter"/>
</dbReference>
<evidence type="ECO:0000313" key="4">
    <source>
        <dbReference type="Proteomes" id="UP000601435"/>
    </source>
</evidence>
<dbReference type="InterPro" id="IPR040148">
    <property type="entry name" value="FMR1"/>
</dbReference>
<evidence type="ECO:0000259" key="2">
    <source>
        <dbReference type="Pfam" id="PF00013"/>
    </source>
</evidence>
<feature type="domain" description="K Homology" evidence="2">
    <location>
        <begin position="254"/>
        <end position="316"/>
    </location>
</feature>
<dbReference type="GO" id="GO:0005634">
    <property type="term" value="C:nucleus"/>
    <property type="evidence" value="ECO:0007669"/>
    <property type="project" value="TreeGrafter"/>
</dbReference>
<dbReference type="Pfam" id="PF00013">
    <property type="entry name" value="KH_1"/>
    <property type="match status" value="1"/>
</dbReference>
<dbReference type="GO" id="GO:0010494">
    <property type="term" value="C:cytoplasmic stress granule"/>
    <property type="evidence" value="ECO:0007669"/>
    <property type="project" value="TreeGrafter"/>
</dbReference>
<dbReference type="CDD" id="cd00105">
    <property type="entry name" value="KH-I"/>
    <property type="match status" value="1"/>
</dbReference>
<dbReference type="PANTHER" id="PTHR10603:SF7">
    <property type="entry name" value="FRAGILE X MESSENGER RIBONUCLEOPROTEIN 1 HOMOLOG"/>
    <property type="match status" value="1"/>
</dbReference>
<evidence type="ECO:0000256" key="1">
    <source>
        <dbReference type="PROSITE-ProRule" id="PRU00117"/>
    </source>
</evidence>
<dbReference type="Proteomes" id="UP000601435">
    <property type="component" value="Unassembled WGS sequence"/>
</dbReference>
<dbReference type="GO" id="GO:0045727">
    <property type="term" value="P:positive regulation of translation"/>
    <property type="evidence" value="ECO:0007669"/>
    <property type="project" value="TreeGrafter"/>
</dbReference>
<dbReference type="GO" id="GO:0051028">
    <property type="term" value="P:mRNA transport"/>
    <property type="evidence" value="ECO:0007669"/>
    <property type="project" value="TreeGrafter"/>
</dbReference>
<dbReference type="GO" id="GO:0003730">
    <property type="term" value="F:mRNA 3'-UTR binding"/>
    <property type="evidence" value="ECO:0007669"/>
    <property type="project" value="TreeGrafter"/>
</dbReference>
<proteinExistence type="predicted"/>
<gene>
    <name evidence="3" type="primary">fmr1-b</name>
    <name evidence="3" type="ORF">SNEC2469_LOCUS10783</name>
</gene>
<comment type="caution">
    <text evidence="3">The sequence shown here is derived from an EMBL/GenBank/DDBJ whole genome shotgun (WGS) entry which is preliminary data.</text>
</comment>
<dbReference type="AlphaFoldDB" id="A0A812QN00"/>
<dbReference type="InterPro" id="IPR036612">
    <property type="entry name" value="KH_dom_type_1_sf"/>
</dbReference>
<keyword evidence="4" id="KW-1185">Reference proteome</keyword>
<organism evidence="3 4">
    <name type="scientific">Symbiodinium necroappetens</name>
    <dbReference type="NCBI Taxonomy" id="1628268"/>
    <lineage>
        <taxon>Eukaryota</taxon>
        <taxon>Sar</taxon>
        <taxon>Alveolata</taxon>
        <taxon>Dinophyceae</taxon>
        <taxon>Suessiales</taxon>
        <taxon>Symbiodiniaceae</taxon>
        <taxon>Symbiodinium</taxon>
    </lineage>
</organism>
<dbReference type="Gene3D" id="3.30.1370.10">
    <property type="entry name" value="K Homology domain, type 1"/>
    <property type="match status" value="1"/>
</dbReference>
<dbReference type="SUPFAM" id="SSF54791">
    <property type="entry name" value="Eukaryotic type KH-domain (KH-domain type I)"/>
    <property type="match status" value="1"/>
</dbReference>
<sequence length="388" mass="43243">MGKPPADRDVQSFDFIGASVEIALFDSAEKWFITEFRGLASKGCVNVQWQDRVIEVRTPQVRVACKPKLGDTKEDQPLSAKVNDRLEVKMRASPSKPASYISATVRSICGPYFLVSLEGRGRQEDLLVLPDQLRAPGRTEALSSMALEEVVLDCPEETEEAHPDTETEGLKQEWLMTLQRECNLLGLGVRRGESGRRQLKLVGERSATTRASKLLHTVHFWNQAEIVKCRAQQADLEKRLSCLEGASREEGKVIEFPVAMDIMQLIIGRSGKRLQDIKDQLCVGIEVLKCPQDRNQAIVRVVGQDPDAVAATQRQLEYKRRKLSFDVDEVGYILGRNLANIREIAEKAGCLRRSAASHLGRPVVASLVEQARDVHHWTGLTAHASTSL</sequence>
<accession>A0A812QN00</accession>
<keyword evidence="1" id="KW-0694">RNA-binding</keyword>
<dbReference type="GO" id="GO:0048513">
    <property type="term" value="P:animal organ development"/>
    <property type="evidence" value="ECO:0007669"/>
    <property type="project" value="TreeGrafter"/>
</dbReference>
<reference evidence="3" key="1">
    <citation type="submission" date="2021-02" db="EMBL/GenBank/DDBJ databases">
        <authorList>
            <person name="Dougan E. K."/>
            <person name="Rhodes N."/>
            <person name="Thang M."/>
            <person name="Chan C."/>
        </authorList>
    </citation>
    <scope>NUCLEOTIDE SEQUENCE</scope>
</reference>
<name>A0A812QN00_9DINO</name>
<dbReference type="InterPro" id="IPR004088">
    <property type="entry name" value="KH_dom_type_1"/>
</dbReference>
<protein>
    <submittedName>
        <fullName evidence="3">Fmr1-b protein</fullName>
    </submittedName>
</protein>
<dbReference type="PROSITE" id="PS50084">
    <property type="entry name" value="KH_TYPE_1"/>
    <property type="match status" value="1"/>
</dbReference>
<dbReference type="PANTHER" id="PTHR10603">
    <property type="entry name" value="FRAGILE X MENTAL RETARDATION SYNDROME-RELATED PROTEIN"/>
    <property type="match status" value="1"/>
</dbReference>
<dbReference type="OrthoDB" id="420583at2759"/>
<evidence type="ECO:0000313" key="3">
    <source>
        <dbReference type="EMBL" id="CAE7395202.1"/>
    </source>
</evidence>